<keyword evidence="1" id="KW-1133">Transmembrane helix</keyword>
<dbReference type="STRING" id="1346286.SAMN05444362_11285"/>
<keyword evidence="1" id="KW-0472">Membrane</keyword>
<dbReference type="EMBL" id="FQUC01000012">
    <property type="protein sequence ID" value="SHF94006.1"/>
    <property type="molecule type" value="Genomic_DNA"/>
</dbReference>
<evidence type="ECO:0000313" key="3">
    <source>
        <dbReference type="EMBL" id="SHF94006.1"/>
    </source>
</evidence>
<dbReference type="Pfam" id="PF02517">
    <property type="entry name" value="Rce1-like"/>
    <property type="match status" value="1"/>
</dbReference>
<accession>A0A1M5FR88</accession>
<name>A0A1M5FR88_9BACT</name>
<keyword evidence="4" id="KW-1185">Reference proteome</keyword>
<evidence type="ECO:0000259" key="2">
    <source>
        <dbReference type="Pfam" id="PF02517"/>
    </source>
</evidence>
<dbReference type="InterPro" id="IPR003675">
    <property type="entry name" value="Rce1/LyrA-like_dom"/>
</dbReference>
<evidence type="ECO:0000256" key="1">
    <source>
        <dbReference type="SAM" id="Phobius"/>
    </source>
</evidence>
<dbReference type="AlphaFoldDB" id="A0A1M5FR88"/>
<gene>
    <name evidence="3" type="ORF">SAMN05444362_11285</name>
</gene>
<proteinExistence type="predicted"/>
<dbReference type="GO" id="GO:0004175">
    <property type="term" value="F:endopeptidase activity"/>
    <property type="evidence" value="ECO:0007669"/>
    <property type="project" value="UniProtKB-ARBA"/>
</dbReference>
<keyword evidence="3" id="KW-0378">Hydrolase</keyword>
<keyword evidence="1" id="KW-0812">Transmembrane</keyword>
<organism evidence="3 4">
    <name type="scientific">Dysgonomonas macrotermitis</name>
    <dbReference type="NCBI Taxonomy" id="1346286"/>
    <lineage>
        <taxon>Bacteria</taxon>
        <taxon>Pseudomonadati</taxon>
        <taxon>Bacteroidota</taxon>
        <taxon>Bacteroidia</taxon>
        <taxon>Bacteroidales</taxon>
        <taxon>Dysgonomonadaceae</taxon>
        <taxon>Dysgonomonas</taxon>
    </lineage>
</organism>
<feature type="transmembrane region" description="Helical" evidence="1">
    <location>
        <begin position="119"/>
        <end position="137"/>
    </location>
</feature>
<sequence length="170" mass="19827">MFLVLLLMETALDSRIKVIRFIEGRRGVFLFYYLLLMLSFFIVNGIDYYFEILYQYQSPPKTIYNEIVAPIIVAPVVETIINLVIPYLVLSRFLGINNFFTLIIIAVSFSLAHKTHYDLYEFLYFFIAGSVLGWYFIKLYENGSMIHAIIVSILLHSIFNLTVTALIHIF</sequence>
<keyword evidence="3" id="KW-0645">Protease</keyword>
<feature type="transmembrane region" description="Helical" evidence="1">
    <location>
        <begin position="94"/>
        <end position="112"/>
    </location>
</feature>
<feature type="transmembrane region" description="Helical" evidence="1">
    <location>
        <begin position="29"/>
        <end position="50"/>
    </location>
</feature>
<feature type="domain" description="CAAX prenyl protease 2/Lysostaphin resistance protein A-like" evidence="2">
    <location>
        <begin position="67"/>
        <end position="161"/>
    </location>
</feature>
<feature type="transmembrane region" description="Helical" evidence="1">
    <location>
        <begin position="62"/>
        <end position="88"/>
    </location>
</feature>
<reference evidence="4" key="1">
    <citation type="submission" date="2016-11" db="EMBL/GenBank/DDBJ databases">
        <authorList>
            <person name="Varghese N."/>
            <person name="Submissions S."/>
        </authorList>
    </citation>
    <scope>NUCLEOTIDE SEQUENCE [LARGE SCALE GENOMIC DNA]</scope>
    <source>
        <strain evidence="4">DSM 27370</strain>
    </source>
</reference>
<protein>
    <submittedName>
        <fullName evidence="3">CAAX protease self-immunity</fullName>
    </submittedName>
</protein>
<dbReference type="GO" id="GO:0080120">
    <property type="term" value="P:CAAX-box protein maturation"/>
    <property type="evidence" value="ECO:0007669"/>
    <property type="project" value="UniProtKB-ARBA"/>
</dbReference>
<dbReference type="GO" id="GO:0006508">
    <property type="term" value="P:proteolysis"/>
    <property type="evidence" value="ECO:0007669"/>
    <property type="project" value="UniProtKB-KW"/>
</dbReference>
<evidence type="ECO:0000313" key="4">
    <source>
        <dbReference type="Proteomes" id="UP000184480"/>
    </source>
</evidence>
<feature type="transmembrane region" description="Helical" evidence="1">
    <location>
        <begin position="149"/>
        <end position="169"/>
    </location>
</feature>
<dbReference type="Proteomes" id="UP000184480">
    <property type="component" value="Unassembled WGS sequence"/>
</dbReference>